<evidence type="ECO:0000256" key="4">
    <source>
        <dbReference type="ARBA" id="ARBA00011738"/>
    </source>
</evidence>
<name>A0AAD1SLU3_PELCU</name>
<comment type="subcellular location">
    <subcellularLocation>
        <location evidence="2">Cell projection</location>
        <location evidence="2">Cilium</location>
        <location evidence="2">Flagellum</location>
    </subcellularLocation>
    <subcellularLocation>
        <location evidence="3">Cytoplasm</location>
    </subcellularLocation>
</comment>
<dbReference type="EMBL" id="OW240917">
    <property type="protein sequence ID" value="CAH2302718.1"/>
    <property type="molecule type" value="Genomic_DNA"/>
</dbReference>
<reference evidence="14" key="1">
    <citation type="submission" date="2022-03" db="EMBL/GenBank/DDBJ databases">
        <authorList>
            <person name="Alioto T."/>
            <person name="Alioto T."/>
            <person name="Gomez Garrido J."/>
        </authorList>
    </citation>
    <scope>NUCLEOTIDE SEQUENCE</scope>
</reference>
<evidence type="ECO:0000256" key="10">
    <source>
        <dbReference type="ARBA" id="ARBA00049986"/>
    </source>
</evidence>
<evidence type="ECO:0000256" key="8">
    <source>
        <dbReference type="ARBA" id="ARBA00023069"/>
    </source>
</evidence>
<dbReference type="GO" id="GO:0007368">
    <property type="term" value="P:determination of left/right symmetry"/>
    <property type="evidence" value="ECO:0007669"/>
    <property type="project" value="TreeGrafter"/>
</dbReference>
<protein>
    <submittedName>
        <fullName evidence="14">Coiled-coil domain-containing 103</fullName>
    </submittedName>
</protein>
<dbReference type="Pfam" id="PF13877">
    <property type="entry name" value="RPAP3_C"/>
    <property type="match status" value="1"/>
</dbReference>
<keyword evidence="5" id="KW-0963">Cytoplasm</keyword>
<dbReference type="PANTHER" id="PTHR28572">
    <property type="entry name" value="COILED-COIL DOMAIN-CONTAINING PROTEIN 103"/>
    <property type="match status" value="1"/>
</dbReference>
<evidence type="ECO:0000256" key="3">
    <source>
        <dbReference type="ARBA" id="ARBA00004496"/>
    </source>
</evidence>
<dbReference type="GO" id="GO:0031514">
    <property type="term" value="C:motile cilium"/>
    <property type="evidence" value="ECO:0007669"/>
    <property type="project" value="UniProtKB-SubCell"/>
</dbReference>
<evidence type="ECO:0000256" key="1">
    <source>
        <dbReference type="ARBA" id="ARBA00004048"/>
    </source>
</evidence>
<comment type="similarity">
    <text evidence="10">Belongs to the DNAAF19/PR46b family.</text>
</comment>
<evidence type="ECO:0000256" key="7">
    <source>
        <dbReference type="ARBA" id="ARBA00022846"/>
    </source>
</evidence>
<evidence type="ECO:0000256" key="6">
    <source>
        <dbReference type="ARBA" id="ARBA00022794"/>
    </source>
</evidence>
<evidence type="ECO:0000256" key="9">
    <source>
        <dbReference type="ARBA" id="ARBA00023273"/>
    </source>
</evidence>
<dbReference type="GO" id="GO:0036157">
    <property type="term" value="C:outer dynein arm"/>
    <property type="evidence" value="ECO:0007669"/>
    <property type="project" value="InterPro"/>
</dbReference>
<evidence type="ECO:0000256" key="5">
    <source>
        <dbReference type="ARBA" id="ARBA00022490"/>
    </source>
</evidence>
<dbReference type="InterPro" id="IPR042422">
    <property type="entry name" value="CC103"/>
</dbReference>
<comment type="function">
    <text evidence="1">Dynein-attachment factor required for cilia motility.</text>
</comment>
<evidence type="ECO:0000259" key="13">
    <source>
        <dbReference type="Pfam" id="PF15867"/>
    </source>
</evidence>
<keyword evidence="7" id="KW-0282">Flagellum</keyword>
<evidence type="ECO:0000256" key="2">
    <source>
        <dbReference type="ARBA" id="ARBA00004230"/>
    </source>
</evidence>
<dbReference type="InterPro" id="IPR031733">
    <property type="entry name" value="Dynein_attach_N"/>
</dbReference>
<dbReference type="InterPro" id="IPR025986">
    <property type="entry name" value="RPAP3-like_C"/>
</dbReference>
<keyword evidence="15" id="KW-1185">Reference proteome</keyword>
<evidence type="ECO:0000256" key="11">
    <source>
        <dbReference type="SAM" id="MobiDB-lite"/>
    </source>
</evidence>
<sequence>MSDPQSINFQELERELAIAVAADQKYKRENDAKFRAIHQKVSSYEEFRDIVLASHLKPLEKKDKIGTERKQPWNPASTTKDRTGESTCTLLQESQSEPTNAFEFAREWRRLGVEKRYNFLLRLKADRLTQLFHTEVCSGLLGEILTALEENVQSTHQEEVLRILHSLANTQRFNLNLVFLSGAEVESCKNLFVKLQTFNTNEENLDTDFKREEMLTTLEALYKVNQ</sequence>
<dbReference type="AlphaFoldDB" id="A0AAD1SLU3"/>
<keyword evidence="8" id="KW-0969">Cilium</keyword>
<evidence type="ECO:0000259" key="12">
    <source>
        <dbReference type="Pfam" id="PF13877"/>
    </source>
</evidence>
<gene>
    <name evidence="14" type="ORF">PECUL_23A025807</name>
</gene>
<accession>A0AAD1SLU3</accession>
<organism evidence="14 15">
    <name type="scientific">Pelobates cultripes</name>
    <name type="common">Western spadefoot toad</name>
    <dbReference type="NCBI Taxonomy" id="61616"/>
    <lineage>
        <taxon>Eukaryota</taxon>
        <taxon>Metazoa</taxon>
        <taxon>Chordata</taxon>
        <taxon>Craniata</taxon>
        <taxon>Vertebrata</taxon>
        <taxon>Euteleostomi</taxon>
        <taxon>Amphibia</taxon>
        <taxon>Batrachia</taxon>
        <taxon>Anura</taxon>
        <taxon>Pelobatoidea</taxon>
        <taxon>Pelobatidae</taxon>
        <taxon>Pelobates</taxon>
    </lineage>
</organism>
<evidence type="ECO:0000313" key="15">
    <source>
        <dbReference type="Proteomes" id="UP001295444"/>
    </source>
</evidence>
<dbReference type="GO" id="GO:0005576">
    <property type="term" value="C:extracellular region"/>
    <property type="evidence" value="ECO:0007669"/>
    <property type="project" value="GOC"/>
</dbReference>
<feature type="domain" description="Dynein attachment factor N-terminal" evidence="13">
    <location>
        <begin position="7"/>
        <end position="74"/>
    </location>
</feature>
<evidence type="ECO:0000313" key="14">
    <source>
        <dbReference type="EMBL" id="CAH2302718.1"/>
    </source>
</evidence>
<feature type="region of interest" description="Disordered" evidence="11">
    <location>
        <begin position="63"/>
        <end position="84"/>
    </location>
</feature>
<dbReference type="GO" id="GO:0036159">
    <property type="term" value="P:inner dynein arm assembly"/>
    <property type="evidence" value="ECO:0007669"/>
    <property type="project" value="TreeGrafter"/>
</dbReference>
<dbReference type="Pfam" id="PF15867">
    <property type="entry name" value="Dynein_attach_N"/>
    <property type="match status" value="1"/>
</dbReference>
<keyword evidence="6" id="KW-0970">Cilium biogenesis/degradation</keyword>
<proteinExistence type="inferred from homology"/>
<dbReference type="GO" id="GO:0003351">
    <property type="term" value="P:epithelial cilium movement involved in extracellular fluid movement"/>
    <property type="evidence" value="ECO:0007669"/>
    <property type="project" value="TreeGrafter"/>
</dbReference>
<dbReference type="Proteomes" id="UP001295444">
    <property type="component" value="Chromosome 06"/>
</dbReference>
<keyword evidence="9" id="KW-0966">Cell projection</keyword>
<feature type="domain" description="RNA-polymerase II-associated protein 3-like C-terminal" evidence="12">
    <location>
        <begin position="98"/>
        <end position="184"/>
    </location>
</feature>
<comment type="subunit">
    <text evidence="4">Homodimer.</text>
</comment>
<dbReference type="PANTHER" id="PTHR28572:SF1">
    <property type="entry name" value="COILED-COIL DOMAIN-CONTAINING PROTEIN 103"/>
    <property type="match status" value="1"/>
</dbReference>